<dbReference type="EMBL" id="JACJII010000001">
    <property type="protein sequence ID" value="MBA9002173.1"/>
    <property type="molecule type" value="Genomic_DNA"/>
</dbReference>
<comment type="caution">
    <text evidence="1">The sequence shown here is derived from an EMBL/GenBank/DDBJ whole genome shotgun (WGS) entry which is preliminary data.</text>
</comment>
<proteinExistence type="predicted"/>
<keyword evidence="2" id="KW-1185">Reference proteome</keyword>
<organism evidence="1 2">
    <name type="scientific">Thermomonospora cellulosilytica</name>
    <dbReference type="NCBI Taxonomy" id="1411118"/>
    <lineage>
        <taxon>Bacteria</taxon>
        <taxon>Bacillati</taxon>
        <taxon>Actinomycetota</taxon>
        <taxon>Actinomycetes</taxon>
        <taxon>Streptosporangiales</taxon>
        <taxon>Thermomonosporaceae</taxon>
        <taxon>Thermomonospora</taxon>
    </lineage>
</organism>
<protein>
    <submittedName>
        <fullName evidence="1">Uncharacterized protein</fullName>
    </submittedName>
</protein>
<name>A0A7W3R6H7_9ACTN</name>
<dbReference type="RefSeq" id="WP_119731509.1">
    <property type="nucleotide sequence ID" value="NZ_JACJII010000001.1"/>
</dbReference>
<evidence type="ECO:0000313" key="2">
    <source>
        <dbReference type="Proteomes" id="UP000539313"/>
    </source>
</evidence>
<evidence type="ECO:0000313" key="1">
    <source>
        <dbReference type="EMBL" id="MBA9002173.1"/>
    </source>
</evidence>
<sequence length="78" mass="8857">MGHLFNESIRAETDSSGRLTAYEWRGARYTVHEILKAYGGADDARIYRVRVRGEDTSVAVAELAHAANHWRLRHLFSA</sequence>
<gene>
    <name evidence="1" type="ORF">HNR21_001055</name>
</gene>
<accession>A0A7W3R6H7</accession>
<dbReference type="Proteomes" id="UP000539313">
    <property type="component" value="Unassembled WGS sequence"/>
</dbReference>
<dbReference type="AlphaFoldDB" id="A0A7W3R6H7"/>
<reference evidence="1 2" key="1">
    <citation type="submission" date="2020-08" db="EMBL/GenBank/DDBJ databases">
        <title>Sequencing the genomes of 1000 actinobacteria strains.</title>
        <authorList>
            <person name="Klenk H.-P."/>
        </authorList>
    </citation>
    <scope>NUCLEOTIDE SEQUENCE [LARGE SCALE GENOMIC DNA]</scope>
    <source>
        <strain evidence="1 2">DSM 45823</strain>
    </source>
</reference>